<accession>A0A4Z1KVI7</accession>
<dbReference type="STRING" id="87229.A0A4Z1KVI7"/>
<evidence type="ECO:0000313" key="2">
    <source>
        <dbReference type="EMBL" id="TGO88443.1"/>
    </source>
</evidence>
<feature type="compositionally biased region" description="Low complexity" evidence="1">
    <location>
        <begin position="1"/>
        <end position="50"/>
    </location>
</feature>
<dbReference type="EMBL" id="PQXO01000162">
    <property type="protein sequence ID" value="TGO88443.1"/>
    <property type="molecule type" value="Genomic_DNA"/>
</dbReference>
<name>A0A4Z1KVI7_9HELO</name>
<evidence type="ECO:0000256" key="1">
    <source>
        <dbReference type="SAM" id="MobiDB-lite"/>
    </source>
</evidence>
<comment type="caution">
    <text evidence="2">The sequence shown here is derived from an EMBL/GenBank/DDBJ whole genome shotgun (WGS) entry which is preliminary data.</text>
</comment>
<dbReference type="Pfam" id="PF17233">
    <property type="entry name" value="DUF5308"/>
    <property type="match status" value="1"/>
</dbReference>
<evidence type="ECO:0000313" key="3">
    <source>
        <dbReference type="Proteomes" id="UP000297280"/>
    </source>
</evidence>
<dbReference type="OrthoDB" id="5305418at2759"/>
<reference evidence="2 3" key="1">
    <citation type="submission" date="2017-12" db="EMBL/GenBank/DDBJ databases">
        <title>Comparative genomics of Botrytis spp.</title>
        <authorList>
            <person name="Valero-Jimenez C.A."/>
            <person name="Tapia P."/>
            <person name="Veloso J."/>
            <person name="Silva-Moreno E."/>
            <person name="Staats M."/>
            <person name="Valdes J.H."/>
            <person name="Van Kan J.A.L."/>
        </authorList>
    </citation>
    <scope>NUCLEOTIDE SEQUENCE [LARGE SCALE GENOMIC DNA]</scope>
    <source>
        <strain evidence="2 3">MUCL3349</strain>
    </source>
</reference>
<feature type="region of interest" description="Disordered" evidence="1">
    <location>
        <begin position="1"/>
        <end position="57"/>
    </location>
</feature>
<gene>
    <name evidence="2" type="ORF">BPOR_0162g00170</name>
</gene>
<dbReference type="Proteomes" id="UP000297280">
    <property type="component" value="Unassembled WGS sequence"/>
</dbReference>
<feature type="region of interest" description="Disordered" evidence="1">
    <location>
        <begin position="155"/>
        <end position="178"/>
    </location>
</feature>
<dbReference type="InterPro" id="IPR035186">
    <property type="entry name" value="DUF5308"/>
</dbReference>
<proteinExistence type="predicted"/>
<organism evidence="2 3">
    <name type="scientific">Botrytis porri</name>
    <dbReference type="NCBI Taxonomy" id="87229"/>
    <lineage>
        <taxon>Eukaryota</taxon>
        <taxon>Fungi</taxon>
        <taxon>Dikarya</taxon>
        <taxon>Ascomycota</taxon>
        <taxon>Pezizomycotina</taxon>
        <taxon>Leotiomycetes</taxon>
        <taxon>Helotiales</taxon>
        <taxon>Sclerotiniaceae</taxon>
        <taxon>Botrytis</taxon>
    </lineage>
</organism>
<dbReference type="AlphaFoldDB" id="A0A4Z1KVI7"/>
<keyword evidence="3" id="KW-1185">Reference proteome</keyword>
<sequence>MTSSSSSSPNPNHNPNLSLHLTDSSLTPLLSTSSSSHPSNSNSNSNSSSHAKPPQFQPLTTLTSTALSAYNASLHLNLGSPQRIIVESASSGPILLHSFISSTSSTPHSTSGTRHRSRFTHTNVHETRMNGAENPNGVSNLRSLEILSAAREEMRPLSGTTEGSHSEQERHDVRDEGAQAPLLVGTVVARTAEHVGEARKAARRIEIVAHGFQRELIQDTKVKRVGEDESMAGEG</sequence>
<feature type="compositionally biased region" description="Basic and acidic residues" evidence="1">
    <location>
        <begin position="164"/>
        <end position="177"/>
    </location>
</feature>
<protein>
    <submittedName>
        <fullName evidence="2">Uncharacterized protein</fullName>
    </submittedName>
</protein>